<evidence type="ECO:0000313" key="4">
    <source>
        <dbReference type="Proteomes" id="UP000184529"/>
    </source>
</evidence>
<dbReference type="AlphaFoldDB" id="A0A1M6F644"/>
<evidence type="ECO:0000259" key="2">
    <source>
        <dbReference type="Pfam" id="PF20906"/>
    </source>
</evidence>
<proteinExistence type="predicted"/>
<feature type="domain" description="S-Me-THD N-terminal" evidence="1">
    <location>
        <begin position="9"/>
        <end position="163"/>
    </location>
</feature>
<dbReference type="Pfam" id="PF06032">
    <property type="entry name" value="S-Me-THD_N"/>
    <property type="match status" value="1"/>
</dbReference>
<dbReference type="OrthoDB" id="7441206at2"/>
<sequence>MQAIDDKWIEPLLYGGIFLGSGGGGKTKVMALLLQELLADKGAVGLIQLEDLEPEGVYAAVAIMGSPELAEENLPAGHEGVRALEQLKGLTGKEFLALVTVEGAGVNILYPLLVARRTGLPLVDADAMGRAFPELQMTTFHFAQLTGTPLVLIDSRGREHIFSEEDNFLLELNTRQVVGEGGGVGFFAGFPTTGSVLRRILIPRTISFAAELGQVFINPGSYSHLLEHLVVITKNSLYGSAIELFIGFVQDIGKIETLKWRTITLRGSGPYTDEEFKILIQNENLIAYRNNRVAAMVPDLISFIDLETLKPINNNDVSPGMEVAVIGMPAPAQLKTKKALNVVGPQCFGYKSGYEPLEKLYFSYYY</sequence>
<dbReference type="InterPro" id="IPR048350">
    <property type="entry name" value="S-Me-THD-like_C"/>
</dbReference>
<protein>
    <submittedName>
        <fullName evidence="3">DUF917 family protein</fullName>
    </submittedName>
</protein>
<dbReference type="SUPFAM" id="SSF160991">
    <property type="entry name" value="CV3147-like"/>
    <property type="match status" value="1"/>
</dbReference>
<dbReference type="RefSeq" id="WP_072868298.1">
    <property type="nucleotide sequence ID" value="NZ_FQZM01000015.1"/>
</dbReference>
<evidence type="ECO:0000313" key="3">
    <source>
        <dbReference type="EMBL" id="SHI93175.1"/>
    </source>
</evidence>
<organism evidence="3 4">
    <name type="scientific">Desulfofundulus thermosubterraneus DSM 16057</name>
    <dbReference type="NCBI Taxonomy" id="1121432"/>
    <lineage>
        <taxon>Bacteria</taxon>
        <taxon>Bacillati</taxon>
        <taxon>Bacillota</taxon>
        <taxon>Clostridia</taxon>
        <taxon>Eubacteriales</taxon>
        <taxon>Peptococcaceae</taxon>
        <taxon>Desulfofundulus</taxon>
    </lineage>
</organism>
<name>A0A1M6F644_9FIRM</name>
<dbReference type="InterPro" id="IPR024071">
    <property type="entry name" value="S-Me-THD_C_sf"/>
</dbReference>
<gene>
    <name evidence="3" type="ORF">SAMN02745219_01377</name>
</gene>
<dbReference type="Pfam" id="PF20906">
    <property type="entry name" value="S-Me-THD_C"/>
    <property type="match status" value="1"/>
</dbReference>
<accession>A0A1M6F644</accession>
<feature type="domain" description="S-Me-THD-like C-terminal" evidence="2">
    <location>
        <begin position="166"/>
        <end position="357"/>
    </location>
</feature>
<dbReference type="Gene3D" id="3.40.1610.10">
    <property type="entry name" value="CV3147-like domain"/>
    <property type="match status" value="1"/>
</dbReference>
<dbReference type="InterPro" id="IPR010318">
    <property type="entry name" value="S-Me-THD_N"/>
</dbReference>
<dbReference type="Gene3D" id="2.40.390.10">
    <property type="entry name" value="CV3147-like"/>
    <property type="match status" value="1"/>
</dbReference>
<dbReference type="EMBL" id="FQZM01000015">
    <property type="protein sequence ID" value="SHI93175.1"/>
    <property type="molecule type" value="Genomic_DNA"/>
</dbReference>
<reference evidence="4" key="1">
    <citation type="submission" date="2016-11" db="EMBL/GenBank/DDBJ databases">
        <authorList>
            <person name="Varghese N."/>
            <person name="Submissions S."/>
        </authorList>
    </citation>
    <scope>NUCLEOTIDE SEQUENCE [LARGE SCALE GENOMIC DNA]</scope>
    <source>
        <strain evidence="4">DSM 16057</strain>
    </source>
</reference>
<evidence type="ECO:0000259" key="1">
    <source>
        <dbReference type="Pfam" id="PF06032"/>
    </source>
</evidence>
<dbReference type="InterPro" id="IPR027479">
    <property type="entry name" value="S-Me-THD_N_sf"/>
</dbReference>
<keyword evidence="4" id="KW-1185">Reference proteome</keyword>
<dbReference type="Proteomes" id="UP000184529">
    <property type="component" value="Unassembled WGS sequence"/>
</dbReference>
<dbReference type="STRING" id="1121432.SAMN02745219_01377"/>